<comment type="subcellular location">
    <subcellularLocation>
        <location evidence="1">Cell membrane</location>
        <topology evidence="1">Multi-pass membrane protein</topology>
    </subcellularLocation>
</comment>
<feature type="transmembrane region" description="Helical" evidence="6">
    <location>
        <begin position="99"/>
        <end position="123"/>
    </location>
</feature>
<dbReference type="GO" id="GO:0009055">
    <property type="term" value="F:electron transfer activity"/>
    <property type="evidence" value="ECO:0007669"/>
    <property type="project" value="InterPro"/>
</dbReference>
<dbReference type="Pfam" id="PF01292">
    <property type="entry name" value="Ni_hydr_CYTB"/>
    <property type="match status" value="1"/>
</dbReference>
<dbReference type="PANTHER" id="PTHR30485:SF2">
    <property type="entry name" value="BLL0597 PROTEIN"/>
    <property type="match status" value="1"/>
</dbReference>
<gene>
    <name evidence="8" type="ORF">HELGO_WM11936</name>
</gene>
<keyword evidence="4 6" id="KW-1133">Transmembrane helix</keyword>
<dbReference type="GO" id="GO:0020037">
    <property type="term" value="F:heme binding"/>
    <property type="evidence" value="ECO:0007669"/>
    <property type="project" value="TreeGrafter"/>
</dbReference>
<evidence type="ECO:0000256" key="2">
    <source>
        <dbReference type="ARBA" id="ARBA00022475"/>
    </source>
</evidence>
<evidence type="ECO:0000256" key="6">
    <source>
        <dbReference type="SAM" id="Phobius"/>
    </source>
</evidence>
<organism evidence="8">
    <name type="scientific">uncultured Thiotrichaceae bacterium</name>
    <dbReference type="NCBI Taxonomy" id="298394"/>
    <lineage>
        <taxon>Bacteria</taxon>
        <taxon>Pseudomonadati</taxon>
        <taxon>Pseudomonadota</taxon>
        <taxon>Gammaproteobacteria</taxon>
        <taxon>Thiotrichales</taxon>
        <taxon>Thiotrichaceae</taxon>
        <taxon>environmental samples</taxon>
    </lineage>
</organism>
<keyword evidence="5 6" id="KW-0472">Membrane</keyword>
<dbReference type="Gene3D" id="1.20.950.20">
    <property type="entry name" value="Transmembrane di-heme cytochromes, Chain C"/>
    <property type="match status" value="1"/>
</dbReference>
<dbReference type="GO" id="GO:0005886">
    <property type="term" value="C:plasma membrane"/>
    <property type="evidence" value="ECO:0007669"/>
    <property type="project" value="UniProtKB-SubCell"/>
</dbReference>
<proteinExistence type="predicted"/>
<dbReference type="SUPFAM" id="SSF81342">
    <property type="entry name" value="Transmembrane di-heme cytochromes"/>
    <property type="match status" value="1"/>
</dbReference>
<evidence type="ECO:0000259" key="7">
    <source>
        <dbReference type="Pfam" id="PF01292"/>
    </source>
</evidence>
<feature type="transmembrane region" description="Helical" evidence="6">
    <location>
        <begin position="12"/>
        <end position="30"/>
    </location>
</feature>
<reference evidence="8" key="1">
    <citation type="submission" date="2020-01" db="EMBL/GenBank/DDBJ databases">
        <authorList>
            <person name="Meier V. D."/>
            <person name="Meier V D."/>
        </authorList>
    </citation>
    <scope>NUCLEOTIDE SEQUENCE</scope>
    <source>
        <strain evidence="8">HLG_WM_MAG_07</strain>
    </source>
</reference>
<dbReference type="EMBL" id="CACVAY010000027">
    <property type="protein sequence ID" value="CAA6805629.1"/>
    <property type="molecule type" value="Genomic_DNA"/>
</dbReference>
<feature type="transmembrane region" description="Helical" evidence="6">
    <location>
        <begin position="42"/>
        <end position="59"/>
    </location>
</feature>
<keyword evidence="3 6" id="KW-0812">Transmembrane</keyword>
<feature type="domain" description="Cytochrome b561 bacterial/Ni-hydrogenase" evidence="7">
    <location>
        <begin position="8"/>
        <end position="180"/>
    </location>
</feature>
<evidence type="ECO:0000313" key="8">
    <source>
        <dbReference type="EMBL" id="CAA6805629.1"/>
    </source>
</evidence>
<dbReference type="InterPro" id="IPR011577">
    <property type="entry name" value="Cyt_b561_bac/Ni-Hgenase"/>
</dbReference>
<dbReference type="InterPro" id="IPR016174">
    <property type="entry name" value="Di-haem_cyt_TM"/>
</dbReference>
<evidence type="ECO:0000256" key="5">
    <source>
        <dbReference type="ARBA" id="ARBA00023136"/>
    </source>
</evidence>
<dbReference type="PANTHER" id="PTHR30485">
    <property type="entry name" value="NI/FE-HYDROGENASE 1 B-TYPE CYTOCHROME SUBUNIT"/>
    <property type="match status" value="1"/>
</dbReference>
<feature type="transmembrane region" description="Helical" evidence="6">
    <location>
        <begin position="199"/>
        <end position="219"/>
    </location>
</feature>
<accession>A0A6S6SK28</accession>
<keyword evidence="2" id="KW-1003">Cell membrane</keyword>
<evidence type="ECO:0000256" key="3">
    <source>
        <dbReference type="ARBA" id="ARBA00022692"/>
    </source>
</evidence>
<evidence type="ECO:0000256" key="4">
    <source>
        <dbReference type="ARBA" id="ARBA00022989"/>
    </source>
</evidence>
<evidence type="ECO:0000256" key="1">
    <source>
        <dbReference type="ARBA" id="ARBA00004651"/>
    </source>
</evidence>
<sequence>MKKLVKIWDSPTRLFHWLLVLLFGFLWFSGETGNYLELHIKAGMLVLSLILYRIIWGLIGSTSSRFRSFISPVGALKHALTLFKREPEIHAGHNPLGGLMVITLLIMLALQAGAGLFSSDLILTEGPLYHLVGDETAEKMTDFHHLGFNILLFLTGFHVAAILFYRVMKRTNLLKPMIMGKTVWPEGKAEPKLDFKSPLFALAILIFSVATIFGGITYLSGL</sequence>
<feature type="transmembrane region" description="Helical" evidence="6">
    <location>
        <begin position="143"/>
        <end position="165"/>
    </location>
</feature>
<protein>
    <submittedName>
        <fullName evidence="8">Cytochrome b561</fullName>
    </submittedName>
</protein>
<name>A0A6S6SK28_9GAMM</name>
<dbReference type="GO" id="GO:0022904">
    <property type="term" value="P:respiratory electron transport chain"/>
    <property type="evidence" value="ECO:0007669"/>
    <property type="project" value="InterPro"/>
</dbReference>
<dbReference type="AlphaFoldDB" id="A0A6S6SK28"/>
<dbReference type="InterPro" id="IPR051542">
    <property type="entry name" value="Hydrogenase_cytochrome"/>
</dbReference>